<accession>A0A2K8YZA3</accession>
<dbReference type="Proteomes" id="UP000232883">
    <property type="component" value="Chromosome"/>
</dbReference>
<dbReference type="InterPro" id="IPR030700">
    <property type="entry name" value="N-end_Aminoacyl_Trfase"/>
</dbReference>
<evidence type="ECO:0000313" key="2">
    <source>
        <dbReference type="EMBL" id="AUD02904.1"/>
    </source>
</evidence>
<dbReference type="InterPro" id="IPR016181">
    <property type="entry name" value="Acyl_CoA_acyltransferase"/>
</dbReference>
<reference evidence="2 3" key="1">
    <citation type="submission" date="2017-11" db="EMBL/GenBank/DDBJ databases">
        <title>Taxonomic description and genome sequences of Spirosoma HA7 sp. nov., isolated from pollen microhabitat of Corylus avellana.</title>
        <authorList>
            <person name="Ambika Manirajan B."/>
            <person name="Suarez C."/>
            <person name="Ratering S."/>
            <person name="Geissler-Plaum R."/>
            <person name="Cardinale M."/>
            <person name="Sylvia S."/>
        </authorList>
    </citation>
    <scope>NUCLEOTIDE SEQUENCE [LARGE SCALE GENOMIC DNA]</scope>
    <source>
        <strain evidence="2 3">HA7</strain>
    </source>
</reference>
<dbReference type="GO" id="GO:0005737">
    <property type="term" value="C:cytoplasm"/>
    <property type="evidence" value="ECO:0007669"/>
    <property type="project" value="TreeGrafter"/>
</dbReference>
<feature type="domain" description="N-end rule aminoacyl transferase C-terminal" evidence="1">
    <location>
        <begin position="78"/>
        <end position="184"/>
    </location>
</feature>
<gene>
    <name evidence="2" type="ORF">CWM47_14310</name>
</gene>
<dbReference type="PANTHER" id="PTHR21367">
    <property type="entry name" value="ARGININE-TRNA-PROTEIN TRANSFERASE 1"/>
    <property type="match status" value="1"/>
</dbReference>
<keyword evidence="3" id="KW-1185">Reference proteome</keyword>
<dbReference type="InterPro" id="IPR007472">
    <property type="entry name" value="N-end_Aminoacyl_Trfase_C"/>
</dbReference>
<dbReference type="Pfam" id="PF04377">
    <property type="entry name" value="ATE_C"/>
    <property type="match status" value="1"/>
</dbReference>
<dbReference type="SUPFAM" id="SSF55729">
    <property type="entry name" value="Acyl-CoA N-acyltransferases (Nat)"/>
    <property type="match status" value="1"/>
</dbReference>
<dbReference type="OrthoDB" id="9782022at2"/>
<dbReference type="RefSeq" id="WP_100988627.1">
    <property type="nucleotide sequence ID" value="NZ_CP025096.1"/>
</dbReference>
<dbReference type="KEGG" id="spir:CWM47_14310"/>
<dbReference type="EMBL" id="CP025096">
    <property type="protein sequence ID" value="AUD02904.1"/>
    <property type="molecule type" value="Genomic_DNA"/>
</dbReference>
<dbReference type="PANTHER" id="PTHR21367:SF1">
    <property type="entry name" value="ARGINYL-TRNA--PROTEIN TRANSFERASE 1"/>
    <property type="match status" value="1"/>
</dbReference>
<proteinExistence type="predicted"/>
<organism evidence="2 3">
    <name type="scientific">Spirosoma pollinicola</name>
    <dbReference type="NCBI Taxonomy" id="2057025"/>
    <lineage>
        <taxon>Bacteria</taxon>
        <taxon>Pseudomonadati</taxon>
        <taxon>Bacteroidota</taxon>
        <taxon>Cytophagia</taxon>
        <taxon>Cytophagales</taxon>
        <taxon>Cytophagaceae</taxon>
        <taxon>Spirosoma</taxon>
    </lineage>
</organism>
<keyword evidence="2" id="KW-0808">Transferase</keyword>
<sequence>MRGSKLDLYLSKGYFRMQQDVFTCFAVLFENAVCPVHWLRIDLANVIFGKEQTRLFRINEKFSVDVKPLVITPEIEVLYTTYKAGINFDAPETVESCLLDGATFTMFDTYAVEVRDNNTLIAVGVFDSGAQSIAGIMNFYDPAYRKHSLGKYLMLQKISYARQQHKTYYYPGYLASNYDKFNYKLFACETATEVFDANRDRWYPFSWQTVNVLAAEIMNGH</sequence>
<evidence type="ECO:0000313" key="3">
    <source>
        <dbReference type="Proteomes" id="UP000232883"/>
    </source>
</evidence>
<name>A0A2K8YZA3_9BACT</name>
<evidence type="ECO:0000259" key="1">
    <source>
        <dbReference type="Pfam" id="PF04377"/>
    </source>
</evidence>
<dbReference type="GO" id="GO:0004057">
    <property type="term" value="F:arginyl-tRNA--protein transferase activity"/>
    <property type="evidence" value="ECO:0007669"/>
    <property type="project" value="InterPro"/>
</dbReference>
<dbReference type="AlphaFoldDB" id="A0A2K8YZA3"/>
<protein>
    <submittedName>
        <fullName evidence="2">Arginine-tRNA-protein transferase</fullName>
    </submittedName>
</protein>